<feature type="compositionally biased region" description="Low complexity" evidence="1">
    <location>
        <begin position="90"/>
        <end position="107"/>
    </location>
</feature>
<feature type="non-terminal residue" evidence="2">
    <location>
        <position position="1"/>
    </location>
</feature>
<keyword evidence="3" id="KW-1185">Reference proteome</keyword>
<gene>
    <name evidence="2" type="ORF">Zmor_009036</name>
</gene>
<organism evidence="2 3">
    <name type="scientific">Zophobas morio</name>
    <dbReference type="NCBI Taxonomy" id="2755281"/>
    <lineage>
        <taxon>Eukaryota</taxon>
        <taxon>Metazoa</taxon>
        <taxon>Ecdysozoa</taxon>
        <taxon>Arthropoda</taxon>
        <taxon>Hexapoda</taxon>
        <taxon>Insecta</taxon>
        <taxon>Pterygota</taxon>
        <taxon>Neoptera</taxon>
        <taxon>Endopterygota</taxon>
        <taxon>Coleoptera</taxon>
        <taxon>Polyphaga</taxon>
        <taxon>Cucujiformia</taxon>
        <taxon>Tenebrionidae</taxon>
        <taxon>Zophobas</taxon>
    </lineage>
</organism>
<dbReference type="EMBL" id="JALNTZ010002884">
    <property type="protein sequence ID" value="KAJ3616768.1"/>
    <property type="molecule type" value="Genomic_DNA"/>
</dbReference>
<evidence type="ECO:0000313" key="2">
    <source>
        <dbReference type="EMBL" id="KAJ3616768.1"/>
    </source>
</evidence>
<accession>A0AA38HLW4</accession>
<protein>
    <submittedName>
        <fullName evidence="2">Uncharacterized protein</fullName>
    </submittedName>
</protein>
<dbReference type="AlphaFoldDB" id="A0AA38HLW4"/>
<feature type="compositionally biased region" description="Basic and acidic residues" evidence="1">
    <location>
        <begin position="72"/>
        <end position="81"/>
    </location>
</feature>
<feature type="compositionally biased region" description="Basic and acidic residues" evidence="1">
    <location>
        <begin position="14"/>
        <end position="24"/>
    </location>
</feature>
<comment type="caution">
    <text evidence="2">The sequence shown here is derived from an EMBL/GenBank/DDBJ whole genome shotgun (WGS) entry which is preliminary data.</text>
</comment>
<evidence type="ECO:0000313" key="3">
    <source>
        <dbReference type="Proteomes" id="UP001168821"/>
    </source>
</evidence>
<name>A0AA38HLW4_9CUCU</name>
<dbReference type="Proteomes" id="UP001168821">
    <property type="component" value="Unassembled WGS sequence"/>
</dbReference>
<evidence type="ECO:0000256" key="1">
    <source>
        <dbReference type="SAM" id="MobiDB-lite"/>
    </source>
</evidence>
<reference evidence="2" key="1">
    <citation type="journal article" date="2023" name="G3 (Bethesda)">
        <title>Whole genome assemblies of Zophobas morio and Tenebrio molitor.</title>
        <authorList>
            <person name="Kaur S."/>
            <person name="Stinson S.A."/>
            <person name="diCenzo G.C."/>
        </authorList>
    </citation>
    <scope>NUCLEOTIDE SEQUENCE</scope>
    <source>
        <strain evidence="2">QUZm001</strain>
    </source>
</reference>
<proteinExistence type="predicted"/>
<feature type="compositionally biased region" description="Basic residues" evidence="1">
    <location>
        <begin position="61"/>
        <end position="70"/>
    </location>
</feature>
<sequence length="107" mass="12027">AKSEKNTHPNNYRQKKEELKEKNPDIFFYDATVRPTLFIDRLCHDSLEGLKSGNYRAGPRPFRHGGKPPKKNNNERRDSPRHTTQGNPETLASTTASQAPSPSLSPG</sequence>
<feature type="region of interest" description="Disordered" evidence="1">
    <location>
        <begin position="1"/>
        <end position="25"/>
    </location>
</feature>
<feature type="region of interest" description="Disordered" evidence="1">
    <location>
        <begin position="49"/>
        <end position="107"/>
    </location>
</feature>